<dbReference type="STRING" id="1890683.A0A427YIV7"/>
<reference evidence="4 5" key="1">
    <citation type="submission" date="2018-11" db="EMBL/GenBank/DDBJ databases">
        <title>Genome sequence of Saitozyma podzolica DSM 27192.</title>
        <authorList>
            <person name="Aliyu H."/>
            <person name="Gorte O."/>
            <person name="Ochsenreither K."/>
        </authorList>
    </citation>
    <scope>NUCLEOTIDE SEQUENCE [LARGE SCALE GENOMIC DNA]</scope>
    <source>
        <strain evidence="4 5">DSM 27192</strain>
    </source>
</reference>
<dbReference type="InterPro" id="IPR038579">
    <property type="entry name" value="Ribosomal_eS21_sf"/>
</dbReference>
<protein>
    <submittedName>
        <fullName evidence="4">40S ribosomal protein S21</fullName>
    </submittedName>
</protein>
<dbReference type="GO" id="GO:0003735">
    <property type="term" value="F:structural constituent of ribosome"/>
    <property type="evidence" value="ECO:0007669"/>
    <property type="project" value="InterPro"/>
</dbReference>
<evidence type="ECO:0000256" key="3">
    <source>
        <dbReference type="ARBA" id="ARBA00023274"/>
    </source>
</evidence>
<keyword evidence="5" id="KW-1185">Reference proteome</keyword>
<dbReference type="PANTHER" id="PTHR10442">
    <property type="entry name" value="40S RIBOSOMAL PROTEIN S21"/>
    <property type="match status" value="1"/>
</dbReference>
<proteinExistence type="inferred from homology"/>
<dbReference type="Pfam" id="PF01249">
    <property type="entry name" value="Ribosomal_S21e"/>
    <property type="match status" value="1"/>
</dbReference>
<evidence type="ECO:0000313" key="5">
    <source>
        <dbReference type="Proteomes" id="UP000279259"/>
    </source>
</evidence>
<evidence type="ECO:0000313" key="4">
    <source>
        <dbReference type="EMBL" id="RSH91003.1"/>
    </source>
</evidence>
<gene>
    <name evidence="4" type="primary">RPS21</name>
    <name evidence="4" type="ORF">EHS25_010179</name>
</gene>
<comment type="similarity">
    <text evidence="1">Belongs to the eukaryotic ribosomal protein eS21 family.</text>
</comment>
<sequence>MGQFSVRFLESSFWNRLITAKDHASIQIRVADVDADGKAIKDQATTIAICGRIRAQGDSDDSINRIATKEGRE</sequence>
<evidence type="ECO:0000256" key="1">
    <source>
        <dbReference type="ARBA" id="ARBA00010228"/>
    </source>
</evidence>
<dbReference type="AlphaFoldDB" id="A0A427YIV7"/>
<accession>A0A427YIV7</accession>
<dbReference type="OrthoDB" id="278325at2759"/>
<dbReference type="EMBL" id="RSCD01000009">
    <property type="protein sequence ID" value="RSH91003.1"/>
    <property type="molecule type" value="Genomic_DNA"/>
</dbReference>
<dbReference type="GO" id="GO:0005840">
    <property type="term" value="C:ribosome"/>
    <property type="evidence" value="ECO:0007669"/>
    <property type="project" value="UniProtKB-KW"/>
</dbReference>
<keyword evidence="2 4" id="KW-0689">Ribosomal protein</keyword>
<dbReference type="GO" id="GO:1990904">
    <property type="term" value="C:ribonucleoprotein complex"/>
    <property type="evidence" value="ECO:0007669"/>
    <property type="project" value="UniProtKB-KW"/>
</dbReference>
<organism evidence="4 5">
    <name type="scientific">Saitozyma podzolica</name>
    <dbReference type="NCBI Taxonomy" id="1890683"/>
    <lineage>
        <taxon>Eukaryota</taxon>
        <taxon>Fungi</taxon>
        <taxon>Dikarya</taxon>
        <taxon>Basidiomycota</taxon>
        <taxon>Agaricomycotina</taxon>
        <taxon>Tremellomycetes</taxon>
        <taxon>Tremellales</taxon>
        <taxon>Trimorphomycetaceae</taxon>
        <taxon>Saitozyma</taxon>
    </lineage>
</organism>
<dbReference type="InterPro" id="IPR001931">
    <property type="entry name" value="Ribosomal_eS21"/>
</dbReference>
<keyword evidence="3" id="KW-0687">Ribonucleoprotein</keyword>
<dbReference type="GO" id="GO:0006412">
    <property type="term" value="P:translation"/>
    <property type="evidence" value="ECO:0007669"/>
    <property type="project" value="InterPro"/>
</dbReference>
<name>A0A427YIV7_9TREE</name>
<dbReference type="Proteomes" id="UP000279259">
    <property type="component" value="Unassembled WGS sequence"/>
</dbReference>
<comment type="caution">
    <text evidence="4">The sequence shown here is derived from an EMBL/GenBank/DDBJ whole genome shotgun (WGS) entry which is preliminary data.</text>
</comment>
<evidence type="ECO:0000256" key="2">
    <source>
        <dbReference type="ARBA" id="ARBA00022980"/>
    </source>
</evidence>
<dbReference type="Gene3D" id="3.30.1230.20">
    <property type="match status" value="1"/>
</dbReference>